<dbReference type="InterPro" id="IPR010657">
    <property type="entry name" value="ImpA_N"/>
</dbReference>
<dbReference type="Pfam" id="PF06812">
    <property type="entry name" value="ImpA_N"/>
    <property type="match status" value="1"/>
</dbReference>
<dbReference type="RefSeq" id="WP_045583212.1">
    <property type="nucleotide sequence ID" value="NZ_CP012402.1"/>
</dbReference>
<feature type="domain" description="ImpA N-terminal" evidence="1">
    <location>
        <begin position="26"/>
        <end position="148"/>
    </location>
</feature>
<protein>
    <recommendedName>
        <fullName evidence="1">ImpA N-terminal domain-containing protein</fullName>
    </recommendedName>
</protein>
<reference evidence="3" key="1">
    <citation type="submission" date="2015-08" db="EMBL/GenBank/DDBJ databases">
        <title>Complete Genome Sequence of Azospirillum thiophilum BV-S.</title>
        <authorList>
            <person name="Fomenkov A."/>
            <person name="Vincze T."/>
            <person name="Grabovich M."/>
            <person name="Dubinina G."/>
            <person name="Orlova M."/>
            <person name="Belousova E."/>
            <person name="Roberts R.J."/>
        </authorList>
    </citation>
    <scope>NUCLEOTIDE SEQUENCE [LARGE SCALE GENOMIC DNA]</scope>
    <source>
        <strain evidence="3">BV-S</strain>
    </source>
</reference>
<evidence type="ECO:0000259" key="1">
    <source>
        <dbReference type="Pfam" id="PF06812"/>
    </source>
</evidence>
<evidence type="ECO:0000313" key="2">
    <source>
        <dbReference type="EMBL" id="ALG72563.1"/>
    </source>
</evidence>
<dbReference type="PANTHER" id="PTHR37951:SF1">
    <property type="entry name" value="TYPE VI SECRETION SYSTEM COMPONENT TSSA1"/>
    <property type="match status" value="1"/>
</dbReference>
<sequence>MDTKPAASEPRIHRPRVEKLPYAALLEPIPGGNPCGESLRYDDAYDRLREYQREEDATLPQDVWQRELKRAQWPDVYRLSVEVLQSRTKDLQIAAWLTEALFHLHGIPGLIDGINLLNDLCARYWTGIHPQDEDGDPEWRAAPFAALDRRLVVLLRQVPITDPSTADASTCSYEQYEEAIQMDGLARRDSKQYDRLAAEGKMTRQRLLASASMTSPAFFADTARDLVVLMNDAVTLELQLDSLMGRDAPSMGGLRGLLEQIIRVIREIGGMENGTAEGAETGAAGAGDGQFQGAAAALPGGSISEFPNRPPGPIVSRDDAYRRLNEAAEYLLRTEPHSPVGYLVKRAISWGRMDLSELLQEFIGSDQDLFKTYGLLGIREWTGRK</sequence>
<accession>A0AAC8ZUN9</accession>
<organism evidence="2 3">
    <name type="scientific">Azospirillum thiophilum</name>
    <dbReference type="NCBI Taxonomy" id="528244"/>
    <lineage>
        <taxon>Bacteria</taxon>
        <taxon>Pseudomonadati</taxon>
        <taxon>Pseudomonadota</taxon>
        <taxon>Alphaproteobacteria</taxon>
        <taxon>Rhodospirillales</taxon>
        <taxon>Azospirillaceae</taxon>
        <taxon>Azospirillum</taxon>
    </lineage>
</organism>
<gene>
    <name evidence="2" type="ORF">AL072_16000</name>
</gene>
<dbReference type="InterPro" id="IPR017740">
    <property type="entry name" value="TssA-like"/>
</dbReference>
<dbReference type="PANTHER" id="PTHR37951">
    <property type="entry name" value="CYTOPLASMIC PROTEIN-RELATED"/>
    <property type="match status" value="1"/>
</dbReference>
<dbReference type="NCBIfam" id="TIGR03363">
    <property type="entry name" value="VI_chp_8"/>
    <property type="match status" value="1"/>
</dbReference>
<dbReference type="Proteomes" id="UP000069935">
    <property type="component" value="Chromosome 2"/>
</dbReference>
<dbReference type="KEGG" id="ati:AL072_16000"/>
<proteinExistence type="predicted"/>
<keyword evidence="3" id="KW-1185">Reference proteome</keyword>
<name>A0AAC8ZUN9_9PROT</name>
<reference evidence="2 3" key="2">
    <citation type="journal article" date="2016" name="Genome Announc.">
        <title>Complete Genome Sequence of a Strain of Azospirillum thiophilum Isolated from a Sulfide Spring.</title>
        <authorList>
            <person name="Fomenkov A."/>
            <person name="Vincze T."/>
            <person name="Grabovich M."/>
            <person name="Anton B.P."/>
            <person name="Dubinina G."/>
            <person name="Orlova M."/>
            <person name="Belousova E."/>
            <person name="Roberts R.J."/>
        </authorList>
    </citation>
    <scope>NUCLEOTIDE SEQUENCE [LARGE SCALE GENOMIC DNA]</scope>
    <source>
        <strain evidence="2 3">BV-S</strain>
    </source>
</reference>
<dbReference type="AlphaFoldDB" id="A0AAC8ZUN9"/>
<dbReference type="EMBL" id="CP012402">
    <property type="protein sequence ID" value="ALG72563.1"/>
    <property type="molecule type" value="Genomic_DNA"/>
</dbReference>
<evidence type="ECO:0000313" key="3">
    <source>
        <dbReference type="Proteomes" id="UP000069935"/>
    </source>
</evidence>